<evidence type="ECO:0000256" key="1">
    <source>
        <dbReference type="SAM" id="MobiDB-lite"/>
    </source>
</evidence>
<accession>A0A4P6ENG1</accession>
<keyword evidence="2" id="KW-0812">Transmembrane</keyword>
<keyword evidence="2" id="KW-1133">Transmembrane helix</keyword>
<protein>
    <submittedName>
        <fullName evidence="3">DUF4012 domain-containing protein</fullName>
    </submittedName>
</protein>
<keyword evidence="4" id="KW-1185">Reference proteome</keyword>
<sequence length="604" mass="64326">MPPETRREARERARTVPVQNGAAPTSQQPEVESLLPPRPVRKRRLVIRVILFVVVFLLLAAAGWLGVRILTVKSGLEAAKAQLSSVQKGGDINTALKAMGRDAAKAVNATGDPVWNAAELIPFAGDNLRAARLAAQTLDAFANDVALPVVQMQSDGKGKLLARALPLIEAQSATISSLHTQLTDLNASGHLIGPMKSGVEQVVDVLDVAAPVFSVMPQMLGAHGAQSYLLVFQNNAESLPLGGSSASETLITADKGDLKITAQADSGDFAEDKQLTTVDVAASATALYGATYGSRSNMAVTRPDWPSAAQQLIAFWQRDIKDQTINGVVSIDPIALERMLRATGPITVGDVKLTSKNAVKILLSDSYKWWDTYTKAGSAKSDAFFQAVAATMFEKVASADFDMPKMINALRDSVAKGDVMAWSADPAAQKIIADGRLSGELPTDNDETTTLGLYYRDVSASKIDYYLKTAANVERTCTGGTDTIVATTTLDMDITQKNADALPRYVKSRSHGSTFFSKQVFIYAPPGMKVASVTVDGRDVAPFRQGNVDLGRVVAPFQMTLRPGESATVTATFTGTGASTPLEVWTTPMINSTKLTVDDSCAAK</sequence>
<keyword evidence="2" id="KW-0472">Membrane</keyword>
<organism evidence="3 4">
    <name type="scientific">Microbacterium protaetiae</name>
    <dbReference type="NCBI Taxonomy" id="2509458"/>
    <lineage>
        <taxon>Bacteria</taxon>
        <taxon>Bacillati</taxon>
        <taxon>Actinomycetota</taxon>
        <taxon>Actinomycetes</taxon>
        <taxon>Micrococcales</taxon>
        <taxon>Microbacteriaceae</taxon>
        <taxon>Microbacterium</taxon>
    </lineage>
</organism>
<dbReference type="KEGG" id="mprt:ET475_11905"/>
<evidence type="ECO:0000256" key="2">
    <source>
        <dbReference type="SAM" id="Phobius"/>
    </source>
</evidence>
<dbReference type="OrthoDB" id="3203519at2"/>
<evidence type="ECO:0000313" key="3">
    <source>
        <dbReference type="EMBL" id="QAY61837.1"/>
    </source>
</evidence>
<dbReference type="EMBL" id="CP035494">
    <property type="protein sequence ID" value="QAY61837.1"/>
    <property type="molecule type" value="Genomic_DNA"/>
</dbReference>
<feature type="transmembrane region" description="Helical" evidence="2">
    <location>
        <begin position="45"/>
        <end position="67"/>
    </location>
</feature>
<dbReference type="InterPro" id="IPR025101">
    <property type="entry name" value="DUF4012"/>
</dbReference>
<feature type="region of interest" description="Disordered" evidence="1">
    <location>
        <begin position="1"/>
        <end position="33"/>
    </location>
</feature>
<gene>
    <name evidence="3" type="ORF">ET475_11905</name>
</gene>
<dbReference type="Pfam" id="PF13196">
    <property type="entry name" value="DUF4012"/>
    <property type="match status" value="1"/>
</dbReference>
<evidence type="ECO:0000313" key="4">
    <source>
        <dbReference type="Proteomes" id="UP000293995"/>
    </source>
</evidence>
<dbReference type="AlphaFoldDB" id="A0A4P6ENG1"/>
<feature type="compositionally biased region" description="Basic and acidic residues" evidence="1">
    <location>
        <begin position="1"/>
        <end position="14"/>
    </location>
</feature>
<dbReference type="Proteomes" id="UP000293995">
    <property type="component" value="Chromosome"/>
</dbReference>
<reference evidence="3 4" key="1">
    <citation type="submission" date="2019-01" db="EMBL/GenBank/DDBJ databases">
        <title>Genome sequencing of strain DFW100M-13.</title>
        <authorList>
            <person name="Heo J."/>
            <person name="Kim S.-J."/>
            <person name="Kim J.-S."/>
            <person name="Hong S.-B."/>
            <person name="Kwon S.-W."/>
        </authorList>
    </citation>
    <scope>NUCLEOTIDE SEQUENCE [LARGE SCALE GENOMIC DNA]</scope>
    <source>
        <strain evidence="3 4">DFW100M-13</strain>
    </source>
</reference>
<name>A0A4P6ENG1_9MICO</name>
<proteinExistence type="predicted"/>